<sequence length="519" mass="58957">MRLVPIVRLIALGALLLTVCGATLVLSRTGPDERYYEYEEVLTLFDTYAATYPDIFHREIIGYSGVENEPIWAAKISDNASVHEPEARLFIHAAQHANECNGTGAVMYMIDRLLTRYGVQSYYTDMVDNLEMWFVPVVNIDGHRKVFEGEPNWDWWRKTKRDNDENGEYTFPEDGVDTNRNWNFKWARYDSTNYWSSRYKGPYPFSEACVVAIRDLILRERPVFVMDLHSPDVVSIANRIWYPWYDPDLGQSGPDTDHFRPISIALGNRCETEVDGNYVDGDRLAYNSLPKEQCWVYSNTGICAFLMEVSLQFWWTGSIVDTIAARTGRGNFYLMERALSGPGLTGTVTRAGTDMPLQAEIVVTQAHDSSIGPRMTEQFHGQYWRLLNAGNYQVTASARDYDPDTQTIYVSASGWTQLDFQLEPDPAAVDDEELLKSRLLWADTPLRPGGAVHFRLDRAADVSLDLLDVTGRQVMSVFRGQLQPGARTVTLDQRVPTGSYLLRLRTEDVQVSSKVVVVD</sequence>
<feature type="active site" description="Proton donor/acceptor" evidence="7">
    <location>
        <position position="308"/>
    </location>
</feature>
<comment type="caution">
    <text evidence="9">The sequence shown here is derived from an EMBL/GenBank/DDBJ whole genome shotgun (WGS) entry which is preliminary data.</text>
</comment>
<evidence type="ECO:0000256" key="4">
    <source>
        <dbReference type="ARBA" id="ARBA00022801"/>
    </source>
</evidence>
<dbReference type="Pfam" id="PF13620">
    <property type="entry name" value="CarboxypepD_reg"/>
    <property type="match status" value="1"/>
</dbReference>
<dbReference type="InterPro" id="IPR000834">
    <property type="entry name" value="Peptidase_M14"/>
</dbReference>
<name>A0ABV6YM21_UNCEI</name>
<dbReference type="Pfam" id="PF00246">
    <property type="entry name" value="Peptidase_M14"/>
    <property type="match status" value="1"/>
</dbReference>
<dbReference type="EMBL" id="JBHPKH010000145">
    <property type="protein sequence ID" value="MFC1573386.1"/>
    <property type="molecule type" value="Genomic_DNA"/>
</dbReference>
<dbReference type="Gene3D" id="2.60.40.1120">
    <property type="entry name" value="Carboxypeptidase-like, regulatory domain"/>
    <property type="match status" value="1"/>
</dbReference>
<dbReference type="SUPFAM" id="SSF49464">
    <property type="entry name" value="Carboxypeptidase regulatory domain-like"/>
    <property type="match status" value="1"/>
</dbReference>
<reference evidence="9 10" key="1">
    <citation type="submission" date="2024-09" db="EMBL/GenBank/DDBJ databases">
        <authorList>
            <person name="D'Angelo T."/>
        </authorList>
    </citation>
    <scope>NUCLEOTIDE SEQUENCE [LARGE SCALE GENOMIC DNA]</scope>
    <source>
        <strain evidence="9">SAG AM-320-E07</strain>
    </source>
</reference>
<evidence type="ECO:0000256" key="5">
    <source>
        <dbReference type="ARBA" id="ARBA00022833"/>
    </source>
</evidence>
<organism evidence="9 10">
    <name type="scientific">Eiseniibacteriota bacterium</name>
    <dbReference type="NCBI Taxonomy" id="2212470"/>
    <lineage>
        <taxon>Bacteria</taxon>
        <taxon>Candidatus Eiseniibacteriota</taxon>
    </lineage>
</organism>
<evidence type="ECO:0000256" key="3">
    <source>
        <dbReference type="ARBA" id="ARBA00022670"/>
    </source>
</evidence>
<gene>
    <name evidence="9" type="ORF">ACFL6M_07290</name>
</gene>
<accession>A0ABV6YM21</accession>
<evidence type="ECO:0000313" key="10">
    <source>
        <dbReference type="Proteomes" id="UP001593833"/>
    </source>
</evidence>
<keyword evidence="3" id="KW-0645">Protease</keyword>
<dbReference type="PANTHER" id="PTHR11705">
    <property type="entry name" value="PROTEASE FAMILY M14 CARBOXYPEPTIDASE A,B"/>
    <property type="match status" value="1"/>
</dbReference>
<keyword evidence="6" id="KW-0482">Metalloprotease</keyword>
<evidence type="ECO:0000313" key="9">
    <source>
        <dbReference type="EMBL" id="MFC1573386.1"/>
    </source>
</evidence>
<dbReference type="PANTHER" id="PTHR11705:SF143">
    <property type="entry name" value="SLL0236 PROTEIN"/>
    <property type="match status" value="1"/>
</dbReference>
<dbReference type="Proteomes" id="UP001593833">
    <property type="component" value="Unassembled WGS sequence"/>
</dbReference>
<dbReference type="PROSITE" id="PS52035">
    <property type="entry name" value="PEPTIDASE_M14"/>
    <property type="match status" value="1"/>
</dbReference>
<evidence type="ECO:0000256" key="7">
    <source>
        <dbReference type="PROSITE-ProRule" id="PRU01379"/>
    </source>
</evidence>
<dbReference type="SMART" id="SM00631">
    <property type="entry name" value="Zn_pept"/>
    <property type="match status" value="1"/>
</dbReference>
<dbReference type="GO" id="GO:0004180">
    <property type="term" value="F:carboxypeptidase activity"/>
    <property type="evidence" value="ECO:0007669"/>
    <property type="project" value="UniProtKB-KW"/>
</dbReference>
<feature type="domain" description="Peptidase M14" evidence="8">
    <location>
        <begin position="34"/>
        <end position="338"/>
    </location>
</feature>
<dbReference type="InterPro" id="IPR008969">
    <property type="entry name" value="CarboxyPept-like_regulatory"/>
</dbReference>
<evidence type="ECO:0000259" key="8">
    <source>
        <dbReference type="PROSITE" id="PS52035"/>
    </source>
</evidence>
<evidence type="ECO:0000256" key="2">
    <source>
        <dbReference type="ARBA" id="ARBA00005988"/>
    </source>
</evidence>
<proteinExistence type="inferred from homology"/>
<keyword evidence="4" id="KW-0378">Hydrolase</keyword>
<comment type="cofactor">
    <cofactor evidence="1">
        <name>Zn(2+)</name>
        <dbReference type="ChEBI" id="CHEBI:29105"/>
    </cofactor>
</comment>
<keyword evidence="9" id="KW-0121">Carboxypeptidase</keyword>
<evidence type="ECO:0000256" key="6">
    <source>
        <dbReference type="ARBA" id="ARBA00023049"/>
    </source>
</evidence>
<dbReference type="Gene3D" id="3.40.630.10">
    <property type="entry name" value="Zn peptidases"/>
    <property type="match status" value="1"/>
</dbReference>
<comment type="similarity">
    <text evidence="2 7">Belongs to the peptidase M14 family.</text>
</comment>
<keyword evidence="10" id="KW-1185">Reference proteome</keyword>
<evidence type="ECO:0000256" key="1">
    <source>
        <dbReference type="ARBA" id="ARBA00001947"/>
    </source>
</evidence>
<keyword evidence="5" id="KW-0862">Zinc</keyword>
<dbReference type="SUPFAM" id="SSF53187">
    <property type="entry name" value="Zn-dependent exopeptidases"/>
    <property type="match status" value="1"/>
</dbReference>
<protein>
    <submittedName>
        <fullName evidence="9">M14 family zinc carboxypeptidase</fullName>
    </submittedName>
</protein>